<comment type="caution">
    <text evidence="2">The sequence shown here is derived from an EMBL/GenBank/DDBJ whole genome shotgun (WGS) entry which is preliminary data.</text>
</comment>
<dbReference type="PATRIC" id="fig|1086011.3.peg.2347"/>
<gene>
    <name evidence="2" type="ORF">HJ01_02398</name>
</gene>
<dbReference type="EMBL" id="AHKF01000018">
    <property type="protein sequence ID" value="EIA08676.1"/>
    <property type="molecule type" value="Genomic_DNA"/>
</dbReference>
<evidence type="ECO:0000313" key="2">
    <source>
        <dbReference type="EMBL" id="EIA08676.1"/>
    </source>
</evidence>
<name>H7FSW7_FLAFP</name>
<accession>H7FSW7</accession>
<dbReference type="InterPro" id="IPR041657">
    <property type="entry name" value="HTH_17"/>
</dbReference>
<dbReference type="Pfam" id="PF12728">
    <property type="entry name" value="HTH_17"/>
    <property type="match status" value="1"/>
</dbReference>
<evidence type="ECO:0000259" key="1">
    <source>
        <dbReference type="Pfam" id="PF12728"/>
    </source>
</evidence>
<reference evidence="2 3" key="1">
    <citation type="journal article" date="2014" name="Acta Crystallogr. D">
        <title>Structure-based characterization and antifreeze properties of a hyperactive ice-binding protein from the Antarctic bacterium Flavobacterium frigoris PS1.</title>
        <authorList>
            <person name="Do H."/>
            <person name="Kim S.J."/>
            <person name="Kim H.J."/>
            <person name="Lee J.H."/>
        </authorList>
    </citation>
    <scope>NUCLEOTIDE SEQUENCE [LARGE SCALE GENOMIC DNA]</scope>
    <source>
        <strain evidence="2 3">PS1</strain>
    </source>
</reference>
<feature type="domain" description="Helix-turn-helix" evidence="1">
    <location>
        <begin position="42"/>
        <end position="86"/>
    </location>
</feature>
<keyword evidence="3" id="KW-1185">Reference proteome</keyword>
<evidence type="ECO:0000313" key="3">
    <source>
        <dbReference type="Proteomes" id="UP000005566"/>
    </source>
</evidence>
<dbReference type="STRING" id="1086011.HJ01_02398"/>
<protein>
    <recommendedName>
        <fullName evidence="1">Helix-turn-helix domain-containing protein</fullName>
    </recommendedName>
</protein>
<dbReference type="OrthoDB" id="1097811at2"/>
<dbReference type="RefSeq" id="WP_007138575.1">
    <property type="nucleotide sequence ID" value="NZ_AHKF01000018.1"/>
</dbReference>
<dbReference type="AlphaFoldDB" id="H7FSW7"/>
<dbReference type="eggNOG" id="ENOG5032TT9">
    <property type="taxonomic scope" value="Bacteria"/>
</dbReference>
<proteinExistence type="predicted"/>
<organism evidence="2 3">
    <name type="scientific">Flavobacterium frigoris (strain PS1)</name>
    <dbReference type="NCBI Taxonomy" id="1086011"/>
    <lineage>
        <taxon>Bacteria</taxon>
        <taxon>Pseudomonadati</taxon>
        <taxon>Bacteroidota</taxon>
        <taxon>Flavobacteriia</taxon>
        <taxon>Flavobacteriales</taxon>
        <taxon>Flavobacteriaceae</taxon>
        <taxon>Flavobacterium</taxon>
    </lineage>
</organism>
<dbReference type="Proteomes" id="UP000005566">
    <property type="component" value="Unassembled WGS sequence"/>
</dbReference>
<dbReference type="SUPFAM" id="SSF46955">
    <property type="entry name" value="Putative DNA-binding domain"/>
    <property type="match status" value="1"/>
</dbReference>
<sequence length="92" mass="10646">MAKQILLHCISPDELKQLIKEVIIEEFLDFKKNLAIHESDALLTRSETCEFLKIDSSTLWSWTKKGKISCYGIGARRYYKKGDLLKSLVILK</sequence>
<dbReference type="InterPro" id="IPR009061">
    <property type="entry name" value="DNA-bd_dom_put_sf"/>
</dbReference>